<accession>A0ABD5RY32</accession>
<feature type="domain" description="N-acetyltransferase" evidence="3">
    <location>
        <begin position="1"/>
        <end position="161"/>
    </location>
</feature>
<dbReference type="EC" id="2.3.1.-" evidence="4"/>
<dbReference type="EMBL" id="JBHSWU010000106">
    <property type="protein sequence ID" value="MFC6724129.1"/>
    <property type="molecule type" value="Genomic_DNA"/>
</dbReference>
<dbReference type="SUPFAM" id="SSF55729">
    <property type="entry name" value="Acyl-CoA N-acyltransferases (Nat)"/>
    <property type="match status" value="1"/>
</dbReference>
<dbReference type="Gene3D" id="3.40.630.30">
    <property type="match status" value="1"/>
</dbReference>
<dbReference type="GO" id="GO:0016746">
    <property type="term" value="F:acyltransferase activity"/>
    <property type="evidence" value="ECO:0007669"/>
    <property type="project" value="UniProtKB-KW"/>
</dbReference>
<dbReference type="AlphaFoldDB" id="A0ABD5RY32"/>
<protein>
    <submittedName>
        <fullName evidence="4">GNAT family N-acetyltransferase</fullName>
        <ecNumber evidence="4">2.3.1.-</ecNumber>
    </submittedName>
</protein>
<dbReference type="InterPro" id="IPR050832">
    <property type="entry name" value="Bact_Acetyltransf"/>
</dbReference>
<dbReference type="Pfam" id="PF00583">
    <property type="entry name" value="Acetyltransf_1"/>
    <property type="match status" value="1"/>
</dbReference>
<dbReference type="PANTHER" id="PTHR43877">
    <property type="entry name" value="AMINOALKYLPHOSPHONATE N-ACETYLTRANSFERASE-RELATED-RELATED"/>
    <property type="match status" value="1"/>
</dbReference>
<organism evidence="4 5">
    <name type="scientific">Halobium palmae</name>
    <dbReference type="NCBI Taxonomy" id="1776492"/>
    <lineage>
        <taxon>Archaea</taxon>
        <taxon>Methanobacteriati</taxon>
        <taxon>Methanobacteriota</taxon>
        <taxon>Stenosarchaea group</taxon>
        <taxon>Halobacteria</taxon>
        <taxon>Halobacteriales</taxon>
        <taxon>Haloferacaceae</taxon>
        <taxon>Halobium</taxon>
    </lineage>
</organism>
<sequence>MEVVPADTNDADALVDLWVELAEGQRAHGSHLLAAPNRASIREAVLQHVVTGGLFVARDPTIVGFVMFGPEVDGYEQDVTRGIVRNLFVAPERRGEGVGTALLDAAESSLRELGVDVVSLDVIAANEAARRFYRRHGYRPQRVELEKRVRDGESDTDSKEG</sequence>
<keyword evidence="5" id="KW-1185">Reference proteome</keyword>
<evidence type="ECO:0000313" key="5">
    <source>
        <dbReference type="Proteomes" id="UP001596328"/>
    </source>
</evidence>
<dbReference type="Proteomes" id="UP001596328">
    <property type="component" value="Unassembled WGS sequence"/>
</dbReference>
<proteinExistence type="predicted"/>
<evidence type="ECO:0000259" key="3">
    <source>
        <dbReference type="PROSITE" id="PS51186"/>
    </source>
</evidence>
<dbReference type="PROSITE" id="PS51186">
    <property type="entry name" value="GNAT"/>
    <property type="match status" value="1"/>
</dbReference>
<dbReference type="PANTHER" id="PTHR43877:SF2">
    <property type="entry name" value="AMINOALKYLPHOSPHONATE N-ACETYLTRANSFERASE-RELATED"/>
    <property type="match status" value="1"/>
</dbReference>
<dbReference type="InterPro" id="IPR016181">
    <property type="entry name" value="Acyl_CoA_acyltransferase"/>
</dbReference>
<keyword evidence="1 4" id="KW-0808">Transferase</keyword>
<evidence type="ECO:0000313" key="4">
    <source>
        <dbReference type="EMBL" id="MFC6724129.1"/>
    </source>
</evidence>
<gene>
    <name evidence="4" type="ORF">ACFQE1_07020</name>
</gene>
<dbReference type="InterPro" id="IPR000182">
    <property type="entry name" value="GNAT_dom"/>
</dbReference>
<reference evidence="4 5" key="1">
    <citation type="journal article" date="2019" name="Int. J. Syst. Evol. Microbiol.">
        <title>The Global Catalogue of Microorganisms (GCM) 10K type strain sequencing project: providing services to taxonomists for standard genome sequencing and annotation.</title>
        <authorList>
            <consortium name="The Broad Institute Genomics Platform"/>
            <consortium name="The Broad Institute Genome Sequencing Center for Infectious Disease"/>
            <person name="Wu L."/>
            <person name="Ma J."/>
        </authorList>
    </citation>
    <scope>NUCLEOTIDE SEQUENCE [LARGE SCALE GENOMIC DNA]</scope>
    <source>
        <strain evidence="4 5">NBRC 111368</strain>
    </source>
</reference>
<dbReference type="CDD" id="cd04301">
    <property type="entry name" value="NAT_SF"/>
    <property type="match status" value="1"/>
</dbReference>
<evidence type="ECO:0000256" key="2">
    <source>
        <dbReference type="ARBA" id="ARBA00023315"/>
    </source>
</evidence>
<comment type="caution">
    <text evidence="4">The sequence shown here is derived from an EMBL/GenBank/DDBJ whole genome shotgun (WGS) entry which is preliminary data.</text>
</comment>
<evidence type="ECO:0000256" key="1">
    <source>
        <dbReference type="ARBA" id="ARBA00022679"/>
    </source>
</evidence>
<name>A0ABD5RY32_9EURY</name>
<keyword evidence="2 4" id="KW-0012">Acyltransferase</keyword>